<dbReference type="PANTHER" id="PTHR47789">
    <property type="entry name" value="LAS SEVENTEEN-BINDING PROTEIN 5"/>
    <property type="match status" value="1"/>
</dbReference>
<reference evidence="3 4" key="1">
    <citation type="submission" date="2024-02" db="EMBL/GenBank/DDBJ databases">
        <title>A draft genome for the cacao thread blight pathogen Marasmius crinis-equi.</title>
        <authorList>
            <person name="Cohen S.P."/>
            <person name="Baruah I.K."/>
            <person name="Amoako-Attah I."/>
            <person name="Bukari Y."/>
            <person name="Meinhardt L.W."/>
            <person name="Bailey B.A."/>
        </authorList>
    </citation>
    <scope>NUCLEOTIDE SEQUENCE [LARGE SCALE GENOMIC DNA]</scope>
    <source>
        <strain evidence="3 4">GH-76</strain>
    </source>
</reference>
<feature type="domain" description="VHS" evidence="2">
    <location>
        <begin position="176"/>
        <end position="266"/>
    </location>
</feature>
<dbReference type="InterPro" id="IPR002014">
    <property type="entry name" value="VHS_dom"/>
</dbReference>
<dbReference type="PROSITE" id="PS50179">
    <property type="entry name" value="VHS"/>
    <property type="match status" value="1"/>
</dbReference>
<name>A0ABR3EYU2_9AGAR</name>
<sequence>MFTQVWGNVDYPPSPVPSLNSPRNEDNSTQTQLTSEADLPSPKEALLLCSDHGTISVDPISEPAMDIFSIDVQPASIIGSSSPFAIFLSQPPPGITASPRLTRNAWQAPFEALRSRFLGNSSTPPSSLKPLAATPSETQASKAKEYRELYEREVEPQGVLSSLTMTIGFLNATGCENRALSLSVCKRASASKDNAKEAARALRKEFKYGHPRTQLSAVKLWAIMLCNSSEVFVVESNARKFINVVEELILSPKTTPLVRERVLDVLGAAAFASISESETGFTRLWRKYKAPDKPDEGIPLDTEDYMFNSPPPFPSDNDLTVVPLSADTSHPLSRSFLIQDTPIDHDGDVLSVSNPSSASHYNDSRAVISQSELPFIDSEPLDIPDMEGDWWHARKADETVEIASSHYPQIPEPTSPPTSPSASVFRAKALYYGKPEYRAQ</sequence>
<dbReference type="EMBL" id="JBAHYK010001411">
    <property type="protein sequence ID" value="KAL0568111.1"/>
    <property type="molecule type" value="Genomic_DNA"/>
</dbReference>
<organism evidence="3 4">
    <name type="scientific">Marasmius crinis-equi</name>
    <dbReference type="NCBI Taxonomy" id="585013"/>
    <lineage>
        <taxon>Eukaryota</taxon>
        <taxon>Fungi</taxon>
        <taxon>Dikarya</taxon>
        <taxon>Basidiomycota</taxon>
        <taxon>Agaricomycotina</taxon>
        <taxon>Agaricomycetes</taxon>
        <taxon>Agaricomycetidae</taxon>
        <taxon>Agaricales</taxon>
        <taxon>Marasmiineae</taxon>
        <taxon>Marasmiaceae</taxon>
        <taxon>Marasmius</taxon>
    </lineage>
</organism>
<dbReference type="InterPro" id="IPR008942">
    <property type="entry name" value="ENTH_VHS"/>
</dbReference>
<feature type="compositionally biased region" description="Polar residues" evidence="1">
    <location>
        <begin position="17"/>
        <end position="35"/>
    </location>
</feature>
<accession>A0ABR3EYU2</accession>
<evidence type="ECO:0000313" key="3">
    <source>
        <dbReference type="EMBL" id="KAL0568111.1"/>
    </source>
</evidence>
<dbReference type="Gene3D" id="1.25.40.90">
    <property type="match status" value="1"/>
</dbReference>
<dbReference type="Proteomes" id="UP001465976">
    <property type="component" value="Unassembled WGS sequence"/>
</dbReference>
<feature type="region of interest" description="Disordered" evidence="1">
    <location>
        <begin position="1"/>
        <end position="41"/>
    </location>
</feature>
<gene>
    <name evidence="3" type="ORF">V5O48_013880</name>
</gene>
<proteinExistence type="predicted"/>
<dbReference type="InterPro" id="IPR045007">
    <property type="entry name" value="LSB5"/>
</dbReference>
<comment type="caution">
    <text evidence="3">The sequence shown here is derived from an EMBL/GenBank/DDBJ whole genome shotgun (WGS) entry which is preliminary data.</text>
</comment>
<evidence type="ECO:0000259" key="2">
    <source>
        <dbReference type="PROSITE" id="PS50179"/>
    </source>
</evidence>
<dbReference type="CDD" id="cd16980">
    <property type="entry name" value="VHS_Lsb5"/>
    <property type="match status" value="1"/>
</dbReference>
<dbReference type="SUPFAM" id="SSF48464">
    <property type="entry name" value="ENTH/VHS domain"/>
    <property type="match status" value="1"/>
</dbReference>
<evidence type="ECO:0000256" key="1">
    <source>
        <dbReference type="SAM" id="MobiDB-lite"/>
    </source>
</evidence>
<evidence type="ECO:0000313" key="4">
    <source>
        <dbReference type="Proteomes" id="UP001465976"/>
    </source>
</evidence>
<keyword evidence="4" id="KW-1185">Reference proteome</keyword>
<feature type="region of interest" description="Disordered" evidence="1">
    <location>
        <begin position="119"/>
        <end position="138"/>
    </location>
</feature>
<protein>
    <recommendedName>
        <fullName evidence="2">VHS domain-containing protein</fullName>
    </recommendedName>
</protein>
<dbReference type="PANTHER" id="PTHR47789:SF2">
    <property type="entry name" value="VHS DOMAIN-CONTAINING PROTEIN"/>
    <property type="match status" value="1"/>
</dbReference>